<name>A0ABQ9X930_9EUKA</name>
<keyword evidence="3" id="KW-1185">Reference proteome</keyword>
<dbReference type="PANTHER" id="PTHR12197:SF251">
    <property type="entry name" value="EG:BACR7C10.4 PROTEIN"/>
    <property type="match status" value="1"/>
</dbReference>
<organism evidence="2 3">
    <name type="scientific">Blattamonas nauphoetae</name>
    <dbReference type="NCBI Taxonomy" id="2049346"/>
    <lineage>
        <taxon>Eukaryota</taxon>
        <taxon>Metamonada</taxon>
        <taxon>Preaxostyla</taxon>
        <taxon>Oxymonadida</taxon>
        <taxon>Blattamonas</taxon>
    </lineage>
</organism>
<dbReference type="InterPro" id="IPR046341">
    <property type="entry name" value="SET_dom_sf"/>
</dbReference>
<dbReference type="PANTHER" id="PTHR12197">
    <property type="entry name" value="HISTONE-LYSINE N-METHYLTRANSFERASE SMYD"/>
    <property type="match status" value="1"/>
</dbReference>
<dbReference type="EMBL" id="JARBJD010000163">
    <property type="protein sequence ID" value="KAK2949072.1"/>
    <property type="molecule type" value="Genomic_DNA"/>
</dbReference>
<dbReference type="InterPro" id="IPR050869">
    <property type="entry name" value="H3K4_H4K5_MeTrfase"/>
</dbReference>
<protein>
    <recommendedName>
        <fullName evidence="4">SET domain-containing protein</fullName>
    </recommendedName>
</protein>
<dbReference type="CDD" id="cd20071">
    <property type="entry name" value="SET_SMYD"/>
    <property type="match status" value="1"/>
</dbReference>
<sequence length="728" mass="83173">MALCDQYQIHRMFGCFVVGFAFCSKETQNWILTQMFAPSPYHNPGVERVQYLIERFLTPINEFITFRAAHHPTHWNVHLKSNGICFTEETLFFLWYIWTTNAHSFPAYFNASVDPNSDPLSKDQYLQTAISDEFCDYREIPVDEGSSLGTAIFELGSRITHSCAPNMIYSMNLIGRPQLSYRVVREISQHVLLSFSYIGTFDLVYLSTKERREDLERHKYFFCLCPRCRGEDFTRTLPTPSSHSCIDKFTDEPAIGGKTWCVRSDFEGWEYVHNHPTSFASTGNDLIHQHVSSVSSQLKSYGTAGERKTLDRLSHLENGQPVSFQTLSTALNGSTQGQLYWGEEIDQHFDLRECYVQSDDDPSQWIVKPWRCLCCSARFSEDEMSSVLDKELELSSIVRVAVQDDLTDLKETPIFARTSHTLSHPPHLSTAIESRNHSDSDCLLNSSTLPTHKATPPQNPLVNEICDYLKPSDSDPILFHSARLHHFNRLLSLLHLSLEELGPFHATTGILFHVLFKLVSRHGQNGEFADELRKHQHSPVKLLLELGIGHAAYLNHVTFDGLNGCDAGCLAEAEFGIRLIDVFEELEKEKEKEESRTWFENRLEIQRDVEDQVRRWRNDRIVGLVQNELALRESQPNSSDSDDDPPTPSVSPSIEFKFSPAFLPALTTFPSNEEIQTILWHVLPQAVAFFGFSDSFTLQIMSKIQEDEETCHVWVERVGVSDCLAIEE</sequence>
<proteinExistence type="predicted"/>
<dbReference type="Proteomes" id="UP001281761">
    <property type="component" value="Unassembled WGS sequence"/>
</dbReference>
<dbReference type="Gene3D" id="2.170.270.10">
    <property type="entry name" value="SET domain"/>
    <property type="match status" value="1"/>
</dbReference>
<comment type="caution">
    <text evidence="2">The sequence shown here is derived from an EMBL/GenBank/DDBJ whole genome shotgun (WGS) entry which is preliminary data.</text>
</comment>
<evidence type="ECO:0000313" key="3">
    <source>
        <dbReference type="Proteomes" id="UP001281761"/>
    </source>
</evidence>
<evidence type="ECO:0008006" key="4">
    <source>
        <dbReference type="Google" id="ProtNLM"/>
    </source>
</evidence>
<evidence type="ECO:0000313" key="2">
    <source>
        <dbReference type="EMBL" id="KAK2949072.1"/>
    </source>
</evidence>
<dbReference type="SUPFAM" id="SSF82199">
    <property type="entry name" value="SET domain"/>
    <property type="match status" value="1"/>
</dbReference>
<accession>A0ABQ9X930</accession>
<reference evidence="2 3" key="1">
    <citation type="journal article" date="2022" name="bioRxiv">
        <title>Genomics of Preaxostyla Flagellates Illuminates Evolutionary Transitions and the Path Towards Mitochondrial Loss.</title>
        <authorList>
            <person name="Novak L.V.F."/>
            <person name="Treitli S.C."/>
            <person name="Pyrih J."/>
            <person name="Halakuc P."/>
            <person name="Pipaliya S.V."/>
            <person name="Vacek V."/>
            <person name="Brzon O."/>
            <person name="Soukal P."/>
            <person name="Eme L."/>
            <person name="Dacks J.B."/>
            <person name="Karnkowska A."/>
            <person name="Elias M."/>
            <person name="Hampl V."/>
        </authorList>
    </citation>
    <scope>NUCLEOTIDE SEQUENCE [LARGE SCALE GENOMIC DNA]</scope>
    <source>
        <strain evidence="2">NAU3</strain>
        <tissue evidence="2">Gut</tissue>
    </source>
</reference>
<feature type="region of interest" description="Disordered" evidence="1">
    <location>
        <begin position="632"/>
        <end position="651"/>
    </location>
</feature>
<evidence type="ECO:0000256" key="1">
    <source>
        <dbReference type="SAM" id="MobiDB-lite"/>
    </source>
</evidence>
<gene>
    <name evidence="2" type="ORF">BLNAU_15992</name>
</gene>